<dbReference type="InterPro" id="IPR020802">
    <property type="entry name" value="TesA-like"/>
</dbReference>
<keyword evidence="5" id="KW-1185">Reference proteome</keyword>
<dbReference type="Proteomes" id="UP001523219">
    <property type="component" value="Unassembled WGS sequence"/>
</dbReference>
<evidence type="ECO:0000313" key="5">
    <source>
        <dbReference type="Proteomes" id="UP001523219"/>
    </source>
</evidence>
<feature type="domain" description="Thioesterase TesA-like" evidence="3">
    <location>
        <begin position="26"/>
        <end position="247"/>
    </location>
</feature>
<reference evidence="4 5" key="1">
    <citation type="submission" date="2022-05" db="EMBL/GenBank/DDBJ databases">
        <title>Streptomyces sp. nov. RY43-2 isolated from soil of a peat swamp forest.</title>
        <authorList>
            <person name="Kanchanasin P."/>
            <person name="Tanasupawat S."/>
            <person name="Phongsopitanun W."/>
        </authorList>
    </citation>
    <scope>NUCLEOTIDE SEQUENCE [LARGE SCALE GENOMIC DNA]</scope>
    <source>
        <strain evidence="4 5">RY43-2</strain>
    </source>
</reference>
<evidence type="ECO:0000259" key="3">
    <source>
        <dbReference type="SMART" id="SM00824"/>
    </source>
</evidence>
<keyword evidence="2 4" id="KW-0378">Hydrolase</keyword>
<comment type="caution">
    <text evidence="4">The sequence shown here is derived from an EMBL/GenBank/DDBJ whole genome shotgun (WGS) entry which is preliminary data.</text>
</comment>
<name>A0ABT0ZMY6_9ACTN</name>
<dbReference type="SMART" id="SM00824">
    <property type="entry name" value="PKS_TE"/>
    <property type="match status" value="1"/>
</dbReference>
<comment type="similarity">
    <text evidence="1">Belongs to the thioesterase family.</text>
</comment>
<dbReference type="InterPro" id="IPR029058">
    <property type="entry name" value="AB_hydrolase_fold"/>
</dbReference>
<dbReference type="RefSeq" id="WP_252429025.1">
    <property type="nucleotide sequence ID" value="NZ_JAMWMR010000060.1"/>
</dbReference>
<dbReference type="Gene3D" id="3.40.50.1820">
    <property type="entry name" value="alpha/beta hydrolase"/>
    <property type="match status" value="1"/>
</dbReference>
<evidence type="ECO:0000313" key="4">
    <source>
        <dbReference type="EMBL" id="MCN9244951.1"/>
    </source>
</evidence>
<protein>
    <submittedName>
        <fullName evidence="4">Alpha/beta fold hydrolase</fullName>
    </submittedName>
</protein>
<dbReference type="PANTHER" id="PTHR11487:SF0">
    <property type="entry name" value="S-ACYL FATTY ACID SYNTHASE THIOESTERASE, MEDIUM CHAIN"/>
    <property type="match status" value="1"/>
</dbReference>
<sequence length="257" mass="28184">MTQNPSRSQLWIRTFHPAPGAATRLVCLPHAGGSASFYFPASRALSPAIEVLAVQYPGRQDRRIERCLETITELADAITEELLPLTDKSLALFGHSMGATIAFEVAQRLEDHGIKLSAIFLSGRRAPSIDRPENLHLLDDRALLEALKEIGGTDAAILEDEELMRMSIGAIRGDYKAISSYRWQRRPPLRTPIHVHVGDTDPQVSRTEAQAWAQHTTGEFSLSTYSGGHFYINEHAPRLLGAISGRLADSVEGGPAL</sequence>
<dbReference type="Pfam" id="PF00975">
    <property type="entry name" value="Thioesterase"/>
    <property type="match status" value="1"/>
</dbReference>
<dbReference type="SUPFAM" id="SSF53474">
    <property type="entry name" value="alpha/beta-Hydrolases"/>
    <property type="match status" value="1"/>
</dbReference>
<dbReference type="InterPro" id="IPR001031">
    <property type="entry name" value="Thioesterase"/>
</dbReference>
<dbReference type="PANTHER" id="PTHR11487">
    <property type="entry name" value="THIOESTERASE"/>
    <property type="match status" value="1"/>
</dbReference>
<dbReference type="InterPro" id="IPR012223">
    <property type="entry name" value="TEII"/>
</dbReference>
<dbReference type="EMBL" id="JAMWMR010000060">
    <property type="protein sequence ID" value="MCN9244951.1"/>
    <property type="molecule type" value="Genomic_DNA"/>
</dbReference>
<organism evidence="4 5">
    <name type="scientific">Streptomyces macrolidinus</name>
    <dbReference type="NCBI Taxonomy" id="2952607"/>
    <lineage>
        <taxon>Bacteria</taxon>
        <taxon>Bacillati</taxon>
        <taxon>Actinomycetota</taxon>
        <taxon>Actinomycetes</taxon>
        <taxon>Kitasatosporales</taxon>
        <taxon>Streptomycetaceae</taxon>
        <taxon>Streptomyces</taxon>
    </lineage>
</organism>
<evidence type="ECO:0000256" key="2">
    <source>
        <dbReference type="ARBA" id="ARBA00022801"/>
    </source>
</evidence>
<evidence type="ECO:0000256" key="1">
    <source>
        <dbReference type="ARBA" id="ARBA00007169"/>
    </source>
</evidence>
<accession>A0ABT0ZMY6</accession>
<gene>
    <name evidence="4" type="ORF">NGF19_29915</name>
</gene>
<dbReference type="GO" id="GO:0016787">
    <property type="term" value="F:hydrolase activity"/>
    <property type="evidence" value="ECO:0007669"/>
    <property type="project" value="UniProtKB-KW"/>
</dbReference>
<proteinExistence type="inferred from homology"/>